<protein>
    <recommendedName>
        <fullName evidence="7">Large ribosomal subunit protein mL46</fullName>
    </recommendedName>
</protein>
<gene>
    <name evidence="9" type="primary">MRPL46</name>
    <name evidence="9" type="ORF">O9K51_01216</name>
</gene>
<comment type="caution">
    <text evidence="9">The sequence shown here is derived from an EMBL/GenBank/DDBJ whole genome shotgun (WGS) entry which is preliminary data.</text>
</comment>
<sequence>MTHEEKKSINDIVKSALRPHWRSQKLTTEQYETINRDVSRKLYDEVKSAAALDDESKRVYARTSSRFYSSAAAAVDTALSSSSTETAIPPPPAAARHAPTPYDVRSGLILTRAPLLTRRLHPFENAFFFYQKRLEERLNTPFITSIYFKPDTARRLDWNLKVREREGAVAKELGVYHGKSARAWDDELKVGDALSSQDSMLDSLLRDAEARVSDDAEVIAPEDVVPVERPVARETEADRKGDVRRLDRQLDRTLYLVVKGKDGSWGFPADVVPKNENLHEAAQRILDQAAGVNMNTWIVGRVPVAHLVTEPALGADGSVQTKGQKTFFLKGRIMAGQADLKGNPFGYTDFKWLTREELQKELAPEYFRGVRNMMAER</sequence>
<evidence type="ECO:0000256" key="3">
    <source>
        <dbReference type="ARBA" id="ARBA00022946"/>
    </source>
</evidence>
<dbReference type="Proteomes" id="UP001163105">
    <property type="component" value="Unassembled WGS sequence"/>
</dbReference>
<dbReference type="InterPro" id="IPR015797">
    <property type="entry name" value="NUDIX_hydrolase-like_dom_sf"/>
</dbReference>
<dbReference type="Pfam" id="PF11788">
    <property type="entry name" value="MRP-L46"/>
    <property type="match status" value="1"/>
</dbReference>
<keyword evidence="5" id="KW-0496">Mitochondrion</keyword>
<dbReference type="PANTHER" id="PTHR13124:SF12">
    <property type="entry name" value="LARGE RIBOSOMAL SUBUNIT PROTEIN ML46"/>
    <property type="match status" value="1"/>
</dbReference>
<evidence type="ECO:0000256" key="1">
    <source>
        <dbReference type="ARBA" id="ARBA00004173"/>
    </source>
</evidence>
<dbReference type="InterPro" id="IPR033650">
    <property type="entry name" value="Ribosomal_mL46_NUDIX"/>
</dbReference>
<evidence type="ECO:0000256" key="4">
    <source>
        <dbReference type="ARBA" id="ARBA00022980"/>
    </source>
</evidence>
<comment type="similarity">
    <text evidence="2">Belongs to the mitochondrion-specific ribosomal protein mL46 family.</text>
</comment>
<dbReference type="SUPFAM" id="SSF55811">
    <property type="entry name" value="Nudix"/>
    <property type="match status" value="1"/>
</dbReference>
<evidence type="ECO:0000313" key="9">
    <source>
        <dbReference type="EMBL" id="KAJ6446443.1"/>
    </source>
</evidence>
<reference evidence="9" key="1">
    <citation type="submission" date="2023-01" db="EMBL/GenBank/DDBJ databases">
        <title>The growth and conidiation of Purpureocillium lavendulum are regulated by nitrogen source and histone H3K14 acetylation.</title>
        <authorList>
            <person name="Tang P."/>
            <person name="Han J."/>
            <person name="Zhang C."/>
            <person name="Tang P."/>
            <person name="Qi F."/>
            <person name="Zhang K."/>
            <person name="Liang L."/>
        </authorList>
    </citation>
    <scope>NUCLEOTIDE SEQUENCE</scope>
    <source>
        <strain evidence="9">YMF1.00683</strain>
    </source>
</reference>
<dbReference type="Gene3D" id="3.90.79.10">
    <property type="entry name" value="Nucleoside Triphosphate Pyrophosphohydrolase"/>
    <property type="match status" value="1"/>
</dbReference>
<dbReference type="GO" id="GO:0005743">
    <property type="term" value="C:mitochondrial inner membrane"/>
    <property type="evidence" value="ECO:0007669"/>
    <property type="project" value="UniProtKB-ARBA"/>
</dbReference>
<evidence type="ECO:0000256" key="6">
    <source>
        <dbReference type="ARBA" id="ARBA00023274"/>
    </source>
</evidence>
<accession>A0AB34G406</accession>
<dbReference type="GO" id="GO:0003735">
    <property type="term" value="F:structural constituent of ribosome"/>
    <property type="evidence" value="ECO:0007669"/>
    <property type="project" value="InterPro"/>
</dbReference>
<keyword evidence="10" id="KW-1185">Reference proteome</keyword>
<dbReference type="AlphaFoldDB" id="A0AB34G406"/>
<evidence type="ECO:0000256" key="2">
    <source>
        <dbReference type="ARBA" id="ARBA00009070"/>
    </source>
</evidence>
<keyword evidence="4" id="KW-0689">Ribosomal protein</keyword>
<name>A0AB34G406_9HYPO</name>
<evidence type="ECO:0000256" key="7">
    <source>
        <dbReference type="ARBA" id="ARBA00035190"/>
    </source>
</evidence>
<dbReference type="GO" id="GO:0005762">
    <property type="term" value="C:mitochondrial large ribosomal subunit"/>
    <property type="evidence" value="ECO:0007669"/>
    <property type="project" value="TreeGrafter"/>
</dbReference>
<feature type="domain" description="Large ribosomal subunit protein mL46 N-terminal" evidence="8">
    <location>
        <begin position="102"/>
        <end position="238"/>
    </location>
</feature>
<dbReference type="PANTHER" id="PTHR13124">
    <property type="entry name" value="39S RIBOSOMAL PROTEIN L46, MITOCHONDRIAL PRECURSOR-RELATED"/>
    <property type="match status" value="1"/>
</dbReference>
<evidence type="ECO:0000256" key="5">
    <source>
        <dbReference type="ARBA" id="ARBA00023128"/>
    </source>
</evidence>
<organism evidence="9 10">
    <name type="scientific">Purpureocillium lavendulum</name>
    <dbReference type="NCBI Taxonomy" id="1247861"/>
    <lineage>
        <taxon>Eukaryota</taxon>
        <taxon>Fungi</taxon>
        <taxon>Dikarya</taxon>
        <taxon>Ascomycota</taxon>
        <taxon>Pezizomycotina</taxon>
        <taxon>Sordariomycetes</taxon>
        <taxon>Hypocreomycetidae</taxon>
        <taxon>Hypocreales</taxon>
        <taxon>Ophiocordycipitaceae</taxon>
        <taxon>Purpureocillium</taxon>
    </lineage>
</organism>
<evidence type="ECO:0000259" key="8">
    <source>
        <dbReference type="Pfam" id="PF11788"/>
    </source>
</evidence>
<keyword evidence="6" id="KW-0687">Ribonucleoprotein</keyword>
<dbReference type="InterPro" id="IPR021757">
    <property type="entry name" value="Ribosomal_mL46_N"/>
</dbReference>
<dbReference type="CDD" id="cd04661">
    <property type="entry name" value="NUDIX_MRP_L46"/>
    <property type="match status" value="1"/>
</dbReference>
<dbReference type="EMBL" id="JAQHRD010000001">
    <property type="protein sequence ID" value="KAJ6446443.1"/>
    <property type="molecule type" value="Genomic_DNA"/>
</dbReference>
<dbReference type="InterPro" id="IPR040008">
    <property type="entry name" value="Ribosomal_mL46"/>
</dbReference>
<dbReference type="FunFam" id="3.90.79.10:FF:000018">
    <property type="entry name" value="39S ribosomal protein L46, mitochondrial"/>
    <property type="match status" value="1"/>
</dbReference>
<comment type="subcellular location">
    <subcellularLocation>
        <location evidence="1">Mitochondrion</location>
    </subcellularLocation>
</comment>
<proteinExistence type="inferred from homology"/>
<evidence type="ECO:0000313" key="10">
    <source>
        <dbReference type="Proteomes" id="UP001163105"/>
    </source>
</evidence>
<keyword evidence="3" id="KW-0809">Transit peptide</keyword>